<organism evidence="1 2">
    <name type="scientific">Vespula maculifrons</name>
    <name type="common">Eastern yellow jacket</name>
    <name type="synonym">Wasp</name>
    <dbReference type="NCBI Taxonomy" id="7453"/>
    <lineage>
        <taxon>Eukaryota</taxon>
        <taxon>Metazoa</taxon>
        <taxon>Ecdysozoa</taxon>
        <taxon>Arthropoda</taxon>
        <taxon>Hexapoda</taxon>
        <taxon>Insecta</taxon>
        <taxon>Pterygota</taxon>
        <taxon>Neoptera</taxon>
        <taxon>Endopterygota</taxon>
        <taxon>Hymenoptera</taxon>
        <taxon>Apocrita</taxon>
        <taxon>Aculeata</taxon>
        <taxon>Vespoidea</taxon>
        <taxon>Vespidae</taxon>
        <taxon>Vespinae</taxon>
        <taxon>Vespula</taxon>
    </lineage>
</organism>
<proteinExistence type="predicted"/>
<accession>A0ABD2CNE8</accession>
<dbReference type="Proteomes" id="UP001607303">
    <property type="component" value="Unassembled WGS sequence"/>
</dbReference>
<comment type="caution">
    <text evidence="1">The sequence shown here is derived from an EMBL/GenBank/DDBJ whole genome shotgun (WGS) entry which is preliminary data.</text>
</comment>
<name>A0ABD2CNE8_VESMC</name>
<gene>
    <name evidence="1" type="ORF">V1477_004906</name>
</gene>
<sequence>MGGRWSNNLLNFFCLFSKYKQSSFVFSISKNIEPILIALLLNILNLPSLESLYIPCGKHVKKTLLEKHCITFMCPGAIKTGSKDIGIIYNMELLNFYY</sequence>
<protein>
    <submittedName>
        <fullName evidence="1">Uncharacterized protein</fullName>
    </submittedName>
</protein>
<evidence type="ECO:0000313" key="2">
    <source>
        <dbReference type="Proteomes" id="UP001607303"/>
    </source>
</evidence>
<keyword evidence="2" id="KW-1185">Reference proteome</keyword>
<reference evidence="1 2" key="1">
    <citation type="journal article" date="2024" name="Ann. Entomol. Soc. Am.">
        <title>Genomic analyses of the southern and eastern yellowjacket wasps (Hymenoptera: Vespidae) reveal evolutionary signatures of social life.</title>
        <authorList>
            <person name="Catto M.A."/>
            <person name="Caine P.B."/>
            <person name="Orr S.E."/>
            <person name="Hunt B.G."/>
            <person name="Goodisman M.A.D."/>
        </authorList>
    </citation>
    <scope>NUCLEOTIDE SEQUENCE [LARGE SCALE GENOMIC DNA]</scope>
    <source>
        <strain evidence="1">232</strain>
        <tissue evidence="1">Head and thorax</tissue>
    </source>
</reference>
<evidence type="ECO:0000313" key="1">
    <source>
        <dbReference type="EMBL" id="KAL2746536.1"/>
    </source>
</evidence>
<dbReference type="AlphaFoldDB" id="A0ABD2CNE8"/>
<dbReference type="EMBL" id="JAYRBN010000037">
    <property type="protein sequence ID" value="KAL2746536.1"/>
    <property type="molecule type" value="Genomic_DNA"/>
</dbReference>